<dbReference type="SUPFAM" id="SSF55021">
    <property type="entry name" value="ACT-like"/>
    <property type="match status" value="1"/>
</dbReference>
<comment type="similarity">
    <text evidence="1">Belongs to the UPF0735 family.</text>
</comment>
<dbReference type="OrthoDB" id="9788773at2"/>
<dbReference type="Gene3D" id="3.30.70.260">
    <property type="match status" value="1"/>
</dbReference>
<dbReference type="AlphaFoldDB" id="A0A223D0M9"/>
<dbReference type="KEGG" id="tab:CIG75_08220"/>
<reference evidence="3 4" key="1">
    <citation type="journal article" date="2015" name="Int. J. Syst. Evol. Microbiol.">
        <title>Tumebacillus algifaecis sp. nov., isolated from decomposing algal scum.</title>
        <authorList>
            <person name="Wu Y.F."/>
            <person name="Zhang B."/>
            <person name="Xing P."/>
            <person name="Wu Q.L."/>
            <person name="Liu S.J."/>
        </authorList>
    </citation>
    <scope>NUCLEOTIDE SEQUENCE [LARGE SCALE GENOMIC DNA]</scope>
    <source>
        <strain evidence="3 4">THMBR28</strain>
    </source>
</reference>
<accession>A0A223D0M9</accession>
<evidence type="ECO:0000313" key="4">
    <source>
        <dbReference type="Proteomes" id="UP000214688"/>
    </source>
</evidence>
<dbReference type="Proteomes" id="UP000214688">
    <property type="component" value="Chromosome"/>
</dbReference>
<name>A0A223D0M9_9BACL</name>
<dbReference type="InterPro" id="IPR008310">
    <property type="entry name" value="UPF0735_ACT_dom-cont"/>
</dbReference>
<dbReference type="EMBL" id="CP022657">
    <property type="protein sequence ID" value="ASS74973.1"/>
    <property type="molecule type" value="Genomic_DNA"/>
</dbReference>
<dbReference type="PROSITE" id="PS51671">
    <property type="entry name" value="ACT"/>
    <property type="match status" value="1"/>
</dbReference>
<proteinExistence type="inferred from homology"/>
<evidence type="ECO:0000259" key="2">
    <source>
        <dbReference type="PROSITE" id="PS51671"/>
    </source>
</evidence>
<evidence type="ECO:0000313" key="3">
    <source>
        <dbReference type="EMBL" id="ASS74973.1"/>
    </source>
</evidence>
<dbReference type="InterPro" id="IPR002912">
    <property type="entry name" value="ACT_dom"/>
</dbReference>
<dbReference type="HAMAP" id="MF_00707">
    <property type="entry name" value="UPF0735"/>
    <property type="match status" value="1"/>
</dbReference>
<dbReference type="NCBIfam" id="NF003361">
    <property type="entry name" value="PRK04435.1"/>
    <property type="match status" value="1"/>
</dbReference>
<organism evidence="3 4">
    <name type="scientific">Tumebacillus algifaecis</name>
    <dbReference type="NCBI Taxonomy" id="1214604"/>
    <lineage>
        <taxon>Bacteria</taxon>
        <taxon>Bacillati</taxon>
        <taxon>Bacillota</taxon>
        <taxon>Bacilli</taxon>
        <taxon>Bacillales</taxon>
        <taxon>Alicyclobacillaceae</taxon>
        <taxon>Tumebacillus</taxon>
    </lineage>
</organism>
<dbReference type="InterPro" id="IPR045865">
    <property type="entry name" value="ACT-like_dom_sf"/>
</dbReference>
<feature type="domain" description="ACT" evidence="2">
    <location>
        <begin position="82"/>
        <end position="157"/>
    </location>
</feature>
<keyword evidence="4" id="KW-1185">Reference proteome</keyword>
<dbReference type="PIRSF" id="PIRSF025624">
    <property type="entry name" value="ACT_PheB"/>
    <property type="match status" value="1"/>
</dbReference>
<gene>
    <name evidence="3" type="ORF">CIG75_08220</name>
</gene>
<sequence length="158" mass="17503">MKVKFEEGSNLSSKRRRFFLVAEDIMPEAMIKTVQVKDMLARGEANTVHDAVNLAGLSRSAFYKYRDLVFLYEEEGQGRLITLSLILEHRQGVLSAVLNSIAKQGGNIITINQGIPMSQAAHLTMTVEVQHLTNSVDELLESLEALLGVRKAEVVGYA</sequence>
<protein>
    <recommendedName>
        <fullName evidence="1">UPF0735 ACT domain-containing protein CIG75_08220</fullName>
    </recommendedName>
</protein>
<dbReference type="Pfam" id="PF13291">
    <property type="entry name" value="ACT_4"/>
    <property type="match status" value="1"/>
</dbReference>
<evidence type="ECO:0000256" key="1">
    <source>
        <dbReference type="HAMAP-Rule" id="MF_00707"/>
    </source>
</evidence>